<feature type="transmembrane region" description="Helical" evidence="1">
    <location>
        <begin position="67"/>
        <end position="87"/>
    </location>
</feature>
<dbReference type="Proteomes" id="UP000545876">
    <property type="component" value="Unassembled WGS sequence"/>
</dbReference>
<proteinExistence type="predicted"/>
<dbReference type="EMBL" id="JAAZBX010000002">
    <property type="protein sequence ID" value="NLD25247.1"/>
    <property type="molecule type" value="Genomic_DNA"/>
</dbReference>
<dbReference type="Pfam" id="PF18901">
    <property type="entry name" value="DUF5657"/>
    <property type="match status" value="1"/>
</dbReference>
<sequence length="88" mass="10122">MVGNEILDSINMVEVNTFDFNMLPLLKVPFILLLIANLFFALILYLRIRILSDTFVTFENRRIKSIVVIYLIGSLVLSLFALLFLILS</sequence>
<organism evidence="2 3">
    <name type="scientific">Candidatus Dojkabacteria bacterium</name>
    <dbReference type="NCBI Taxonomy" id="2099670"/>
    <lineage>
        <taxon>Bacteria</taxon>
        <taxon>Candidatus Dojkabacteria</taxon>
    </lineage>
</organism>
<evidence type="ECO:0000256" key="1">
    <source>
        <dbReference type="SAM" id="Phobius"/>
    </source>
</evidence>
<feature type="transmembrane region" description="Helical" evidence="1">
    <location>
        <begin position="28"/>
        <end position="46"/>
    </location>
</feature>
<reference evidence="2 3" key="1">
    <citation type="journal article" date="2020" name="Biotechnol. Biofuels">
        <title>New insights from the biogas microbiome by comprehensive genome-resolved metagenomics of nearly 1600 species originating from multiple anaerobic digesters.</title>
        <authorList>
            <person name="Campanaro S."/>
            <person name="Treu L."/>
            <person name="Rodriguez-R L.M."/>
            <person name="Kovalovszki A."/>
            <person name="Ziels R.M."/>
            <person name="Maus I."/>
            <person name="Zhu X."/>
            <person name="Kougias P.G."/>
            <person name="Basile A."/>
            <person name="Luo G."/>
            <person name="Schluter A."/>
            <person name="Konstantinidis K.T."/>
            <person name="Angelidaki I."/>
        </authorList>
    </citation>
    <scope>NUCLEOTIDE SEQUENCE [LARGE SCALE GENOMIC DNA]</scope>
    <source>
        <strain evidence="2">AS06rmzACSIP_65</strain>
    </source>
</reference>
<name>A0A847CYL5_9BACT</name>
<evidence type="ECO:0000313" key="3">
    <source>
        <dbReference type="Proteomes" id="UP000545876"/>
    </source>
</evidence>
<dbReference type="InterPro" id="IPR043716">
    <property type="entry name" value="DUF5657"/>
</dbReference>
<keyword evidence="1" id="KW-1133">Transmembrane helix</keyword>
<comment type="caution">
    <text evidence="2">The sequence shown here is derived from an EMBL/GenBank/DDBJ whole genome shotgun (WGS) entry which is preliminary data.</text>
</comment>
<evidence type="ECO:0000313" key="2">
    <source>
        <dbReference type="EMBL" id="NLD25247.1"/>
    </source>
</evidence>
<protein>
    <submittedName>
        <fullName evidence="2">Uncharacterized protein</fullName>
    </submittedName>
</protein>
<keyword evidence="1" id="KW-0812">Transmembrane</keyword>
<accession>A0A847CYL5</accession>
<dbReference type="AlphaFoldDB" id="A0A847CYL5"/>
<keyword evidence="1" id="KW-0472">Membrane</keyword>
<gene>
    <name evidence="2" type="ORF">GX656_01220</name>
</gene>